<organism evidence="7 8">
    <name type="scientific">Candida boidinii</name>
    <name type="common">Yeast</name>
    <dbReference type="NCBI Taxonomy" id="5477"/>
    <lineage>
        <taxon>Eukaryota</taxon>
        <taxon>Fungi</taxon>
        <taxon>Dikarya</taxon>
        <taxon>Ascomycota</taxon>
        <taxon>Saccharomycotina</taxon>
        <taxon>Pichiomycetes</taxon>
        <taxon>Pichiales</taxon>
        <taxon>Pichiaceae</taxon>
        <taxon>Ogataea</taxon>
        <taxon>Ogataea/Candida clade</taxon>
    </lineage>
</organism>
<evidence type="ECO:0000256" key="2">
    <source>
        <dbReference type="ARBA" id="ARBA00022692"/>
    </source>
</evidence>
<sequence>MYQKLLNGLQYLDNKIEQFENTLNIPSSPADRLKKLKSTLYNYEKACVASKSRLLHFYELPLQWRENKYIIYGYRFSHSHTHALSGICTGHNETANIWTHLLGACFLFYLAFVHFPSTDVYNFTTDSDRLVLNIFFAAGAKCLLSSVIWHAYIGISKLTLRQRFACLDYTGITALITASIITTEHISLLQDPISRLSLITFSSIAGLFGVFFTTTAYFDKPESRPVRIMFFLALSGLGIGAFAFCGLFQGLGYALSLYFPLMKSFVFYLTGVVFYGTLIPEKWRYDVEIDEFDITDDTIMHLDKTNKLEEYLDKQPKLTESSHKLSSLWWVDYFLNSHNIWHIFVVGGIVGHYSAVLDMLRIVRMS</sequence>
<feature type="transmembrane region" description="Helical" evidence="6">
    <location>
        <begin position="130"/>
        <end position="152"/>
    </location>
</feature>
<reference evidence="7" key="1">
    <citation type="submission" date="2023-04" db="EMBL/GenBank/DDBJ databases">
        <title>Candida boidinii NBRC 10035.</title>
        <authorList>
            <person name="Ichikawa N."/>
            <person name="Sato H."/>
            <person name="Tonouchi N."/>
        </authorList>
    </citation>
    <scope>NUCLEOTIDE SEQUENCE</scope>
    <source>
        <strain evidence="7">NBRC 10035</strain>
    </source>
</reference>
<feature type="transmembrane region" description="Helical" evidence="6">
    <location>
        <begin position="164"/>
        <end position="181"/>
    </location>
</feature>
<keyword evidence="3 6" id="KW-1133">Transmembrane helix</keyword>
<dbReference type="AlphaFoldDB" id="A0A9W6T891"/>
<evidence type="ECO:0000256" key="3">
    <source>
        <dbReference type="ARBA" id="ARBA00022989"/>
    </source>
</evidence>
<dbReference type="GO" id="GO:0016020">
    <property type="term" value="C:membrane"/>
    <property type="evidence" value="ECO:0007669"/>
    <property type="project" value="UniProtKB-SubCell"/>
</dbReference>
<comment type="subcellular location">
    <subcellularLocation>
        <location evidence="1">Membrane</location>
        <topology evidence="1">Multi-pass membrane protein</topology>
    </subcellularLocation>
</comment>
<name>A0A9W6T891_CANBO</name>
<dbReference type="Proteomes" id="UP001165120">
    <property type="component" value="Unassembled WGS sequence"/>
</dbReference>
<protein>
    <submittedName>
        <fullName evidence="7">Unnamed protein product</fullName>
    </submittedName>
</protein>
<evidence type="ECO:0000256" key="4">
    <source>
        <dbReference type="ARBA" id="ARBA00023136"/>
    </source>
</evidence>
<dbReference type="PANTHER" id="PTHR20855:SF97">
    <property type="entry name" value="ADIPOR-LIKE RECEPTOR IZH3-RELATED"/>
    <property type="match status" value="1"/>
</dbReference>
<evidence type="ECO:0000256" key="1">
    <source>
        <dbReference type="ARBA" id="ARBA00004141"/>
    </source>
</evidence>
<comment type="caution">
    <text evidence="7">The sequence shown here is derived from an EMBL/GenBank/DDBJ whole genome shotgun (WGS) entry which is preliminary data.</text>
</comment>
<keyword evidence="5" id="KW-0479">Metal-binding</keyword>
<dbReference type="Pfam" id="PF03006">
    <property type="entry name" value="HlyIII"/>
    <property type="match status" value="1"/>
</dbReference>
<evidence type="ECO:0000256" key="5">
    <source>
        <dbReference type="PIRSR" id="PIRSR604254-1"/>
    </source>
</evidence>
<feature type="transmembrane region" description="Helical" evidence="6">
    <location>
        <begin position="230"/>
        <end position="251"/>
    </location>
</feature>
<evidence type="ECO:0000313" key="7">
    <source>
        <dbReference type="EMBL" id="GME76661.1"/>
    </source>
</evidence>
<dbReference type="GO" id="GO:0046872">
    <property type="term" value="F:metal ion binding"/>
    <property type="evidence" value="ECO:0007669"/>
    <property type="project" value="UniProtKB-KW"/>
</dbReference>
<gene>
    <name evidence="7" type="ORF">Cboi02_000526400</name>
</gene>
<keyword evidence="4 6" id="KW-0472">Membrane</keyword>
<keyword evidence="2 6" id="KW-0812">Transmembrane</keyword>
<feature type="transmembrane region" description="Helical" evidence="6">
    <location>
        <begin position="97"/>
        <end position="115"/>
    </location>
</feature>
<dbReference type="GO" id="GO:0038023">
    <property type="term" value="F:signaling receptor activity"/>
    <property type="evidence" value="ECO:0007669"/>
    <property type="project" value="TreeGrafter"/>
</dbReference>
<accession>A0A9W6T891</accession>
<keyword evidence="5" id="KW-0862">Zinc</keyword>
<keyword evidence="8" id="KW-1185">Reference proteome</keyword>
<dbReference type="GO" id="GO:0006882">
    <property type="term" value="P:intracellular zinc ion homeostasis"/>
    <property type="evidence" value="ECO:0007669"/>
    <property type="project" value="TreeGrafter"/>
</dbReference>
<dbReference type="InterPro" id="IPR004254">
    <property type="entry name" value="AdipoR/HlyIII-related"/>
</dbReference>
<evidence type="ECO:0000313" key="8">
    <source>
        <dbReference type="Proteomes" id="UP001165120"/>
    </source>
</evidence>
<proteinExistence type="predicted"/>
<feature type="transmembrane region" description="Helical" evidence="6">
    <location>
        <begin position="257"/>
        <end position="278"/>
    </location>
</feature>
<evidence type="ECO:0000256" key="6">
    <source>
        <dbReference type="SAM" id="Phobius"/>
    </source>
</evidence>
<dbReference type="PANTHER" id="PTHR20855">
    <property type="entry name" value="ADIPOR/PROGESTIN RECEPTOR-RELATED"/>
    <property type="match status" value="1"/>
</dbReference>
<feature type="binding site" evidence="5">
    <location>
        <position position="150"/>
    </location>
    <ligand>
        <name>Zn(2+)</name>
        <dbReference type="ChEBI" id="CHEBI:29105"/>
    </ligand>
</feature>
<dbReference type="EMBL" id="BSXN01002460">
    <property type="protein sequence ID" value="GME76661.1"/>
    <property type="molecule type" value="Genomic_DNA"/>
</dbReference>
<feature type="transmembrane region" description="Helical" evidence="6">
    <location>
        <begin position="193"/>
        <end position="218"/>
    </location>
</feature>